<dbReference type="EMBL" id="BKAX01000006">
    <property type="protein sequence ID" value="GEQ06341.1"/>
    <property type="molecule type" value="Genomic_DNA"/>
</dbReference>
<keyword evidence="1" id="KW-1133">Transmembrane helix</keyword>
<proteinExistence type="predicted"/>
<organism evidence="3 4">
    <name type="scientific">Staphylococcus gallinarum</name>
    <dbReference type="NCBI Taxonomy" id="1293"/>
    <lineage>
        <taxon>Bacteria</taxon>
        <taxon>Bacillati</taxon>
        <taxon>Bacillota</taxon>
        <taxon>Bacilli</taxon>
        <taxon>Bacillales</taxon>
        <taxon>Staphylococcaceae</taxon>
        <taxon>Staphylococcus</taxon>
    </lineage>
</organism>
<evidence type="ECO:0000256" key="1">
    <source>
        <dbReference type="SAM" id="Phobius"/>
    </source>
</evidence>
<sequence>MNRTYLGNIIFAIWCVGVWGILAIMTIFDIKVVQQIGAFIIFVVLSVVIKYLIQKFVVNVKSKAQIIKFKGGLTYGSSKDIEMGAKDQN</sequence>
<keyword evidence="1" id="KW-0472">Membrane</keyword>
<name>A0A0D0SUM0_STAGA</name>
<feature type="transmembrane region" description="Helical" evidence="1">
    <location>
        <begin position="5"/>
        <end position="28"/>
    </location>
</feature>
<evidence type="ECO:0000313" key="5">
    <source>
        <dbReference type="Proteomes" id="UP000321057"/>
    </source>
</evidence>
<evidence type="ECO:0000313" key="2">
    <source>
        <dbReference type="EMBL" id="GEQ06341.1"/>
    </source>
</evidence>
<dbReference type="EMBL" id="UHDK01000001">
    <property type="protein sequence ID" value="SUM31053.1"/>
    <property type="molecule type" value="Genomic_DNA"/>
</dbReference>
<dbReference type="RefSeq" id="WP_042737753.1">
    <property type="nucleotide sequence ID" value="NZ_BKAX01000006.1"/>
</dbReference>
<reference evidence="3 4" key="1">
    <citation type="submission" date="2018-06" db="EMBL/GenBank/DDBJ databases">
        <authorList>
            <consortium name="Pathogen Informatics"/>
            <person name="Doyle S."/>
        </authorList>
    </citation>
    <scope>NUCLEOTIDE SEQUENCE [LARGE SCALE GENOMIC DNA]</scope>
    <source>
        <strain evidence="3 4">NCTC12195</strain>
    </source>
</reference>
<evidence type="ECO:0000313" key="4">
    <source>
        <dbReference type="Proteomes" id="UP000255277"/>
    </source>
</evidence>
<keyword evidence="5" id="KW-1185">Reference proteome</keyword>
<feature type="transmembrane region" description="Helical" evidence="1">
    <location>
        <begin position="34"/>
        <end position="53"/>
    </location>
</feature>
<dbReference type="STRING" id="1293.SH09_01015"/>
<dbReference type="Proteomes" id="UP000321057">
    <property type="component" value="Unassembled WGS sequence"/>
</dbReference>
<accession>A0A0D0SUM0</accession>
<dbReference type="OrthoDB" id="9891648at2"/>
<protein>
    <submittedName>
        <fullName evidence="3">Uncharacterized protein</fullName>
    </submittedName>
</protein>
<dbReference type="Proteomes" id="UP000255277">
    <property type="component" value="Unassembled WGS sequence"/>
</dbReference>
<gene>
    <name evidence="3" type="ORF">NCTC12195_00458</name>
    <name evidence="2" type="ORF">SGA02_21690</name>
</gene>
<evidence type="ECO:0000313" key="3">
    <source>
        <dbReference type="EMBL" id="SUM31053.1"/>
    </source>
</evidence>
<dbReference type="AlphaFoldDB" id="A0A0D0SUM0"/>
<keyword evidence="1" id="KW-0812">Transmembrane</keyword>
<reference evidence="2 5" key="2">
    <citation type="submission" date="2019-07" db="EMBL/GenBank/DDBJ databases">
        <title>Whole genome shotgun sequence of Staphylococcus gallinarum NBRC 109767.</title>
        <authorList>
            <person name="Hosoyama A."/>
            <person name="Uohara A."/>
            <person name="Ohji S."/>
            <person name="Ichikawa N."/>
        </authorList>
    </citation>
    <scope>NUCLEOTIDE SEQUENCE [LARGE SCALE GENOMIC DNA]</scope>
    <source>
        <strain evidence="2 5">NBRC 109767</strain>
    </source>
</reference>